<keyword evidence="3" id="KW-1185">Reference proteome</keyword>
<organism evidence="2 3">
    <name type="scientific">Pseudomonas peli</name>
    <dbReference type="NCBI Taxonomy" id="592361"/>
    <lineage>
        <taxon>Bacteria</taxon>
        <taxon>Pseudomonadati</taxon>
        <taxon>Pseudomonadota</taxon>
        <taxon>Gammaproteobacteria</taxon>
        <taxon>Pseudomonadales</taxon>
        <taxon>Pseudomonadaceae</taxon>
        <taxon>Pseudomonas</taxon>
    </lineage>
</organism>
<protein>
    <submittedName>
        <fullName evidence="2">Uncharacterized protein</fullName>
    </submittedName>
</protein>
<evidence type="ECO:0000313" key="2">
    <source>
        <dbReference type="EMBL" id="SCW50751.1"/>
    </source>
</evidence>
<dbReference type="EMBL" id="FMTL01000001">
    <property type="protein sequence ID" value="SCW50751.1"/>
    <property type="molecule type" value="Genomic_DNA"/>
</dbReference>
<dbReference type="AlphaFoldDB" id="A0AB37Z661"/>
<evidence type="ECO:0000256" key="1">
    <source>
        <dbReference type="SAM" id="MobiDB-lite"/>
    </source>
</evidence>
<feature type="region of interest" description="Disordered" evidence="1">
    <location>
        <begin position="58"/>
        <end position="82"/>
    </location>
</feature>
<proteinExistence type="predicted"/>
<accession>A0AB37Z661</accession>
<gene>
    <name evidence="2" type="ORF">SAMN05216370_1744</name>
</gene>
<comment type="caution">
    <text evidence="2">The sequence shown here is derived from an EMBL/GenBank/DDBJ whole genome shotgun (WGS) entry which is preliminary data.</text>
</comment>
<dbReference type="Proteomes" id="UP000242418">
    <property type="component" value="Unassembled WGS sequence"/>
</dbReference>
<evidence type="ECO:0000313" key="3">
    <source>
        <dbReference type="Proteomes" id="UP000242418"/>
    </source>
</evidence>
<name>A0AB37Z661_9PSED</name>
<reference evidence="2 3" key="1">
    <citation type="submission" date="2016-10" db="EMBL/GenBank/DDBJ databases">
        <authorList>
            <person name="Varghese N."/>
            <person name="Submissions S."/>
        </authorList>
    </citation>
    <scope>NUCLEOTIDE SEQUENCE [LARGE SCALE GENOMIC DNA]</scope>
    <source>
        <strain evidence="2 3">DSM 17833</strain>
    </source>
</reference>
<sequence>MFARAYMPRINLMQKRKTHKYALIAKLSDEAVRLMTPTPEWQHNMFRVAATKGRENEPVGFLAGSAHPDNMDTTGRLGRHRS</sequence>